<dbReference type="SUPFAM" id="SSF74653">
    <property type="entry name" value="TolA/TonB C-terminal domain"/>
    <property type="match status" value="1"/>
</dbReference>
<accession>A0A372NS30</accession>
<protein>
    <recommendedName>
        <fullName evidence="2">TonB C-terminal domain-containing protein</fullName>
    </recommendedName>
</protein>
<keyword evidence="4" id="KW-1185">Reference proteome</keyword>
<dbReference type="Gene3D" id="3.30.1150.10">
    <property type="match status" value="1"/>
</dbReference>
<dbReference type="Pfam" id="PF03544">
    <property type="entry name" value="TonB_C"/>
    <property type="match status" value="1"/>
</dbReference>
<reference evidence="3 4" key="1">
    <citation type="submission" date="2018-08" db="EMBL/GenBank/DDBJ databases">
        <title>Mucilaginibacter sp. MYSH2.</title>
        <authorList>
            <person name="Seo T."/>
        </authorList>
    </citation>
    <scope>NUCLEOTIDE SEQUENCE [LARGE SCALE GENOMIC DNA]</scope>
    <source>
        <strain evidence="3 4">MYSH2</strain>
    </source>
</reference>
<dbReference type="PROSITE" id="PS52015">
    <property type="entry name" value="TONB_CTD"/>
    <property type="match status" value="1"/>
</dbReference>
<dbReference type="Proteomes" id="UP000264217">
    <property type="component" value="Unassembled WGS sequence"/>
</dbReference>
<comment type="caution">
    <text evidence="3">The sequence shown here is derived from an EMBL/GenBank/DDBJ whole genome shotgun (WGS) entry which is preliminary data.</text>
</comment>
<dbReference type="InterPro" id="IPR008969">
    <property type="entry name" value="CarboxyPept-like_regulatory"/>
</dbReference>
<dbReference type="GO" id="GO:0015891">
    <property type="term" value="P:siderophore transport"/>
    <property type="evidence" value="ECO:0007669"/>
    <property type="project" value="InterPro"/>
</dbReference>
<dbReference type="AlphaFoldDB" id="A0A372NS30"/>
<evidence type="ECO:0000256" key="1">
    <source>
        <dbReference type="SAM" id="SignalP"/>
    </source>
</evidence>
<sequence length="255" mass="27960">MSMRAILVFVCCIVFACSAYAQDAGKLIKSDTINLRGIVYDHANKPVSGLSIGFAPGNFHPPGFPISTSTDKNGNFELKGAAVNDKLIIIDGRYAYRAFENKGSRFMVIYLPSRKVIAISDTIRITADRQTAKSTSLFKVAGKENKEFDGVTDIKYPSPLIGESKLYSFINENLKYPSKAIAKNIEGLVEIGFIVDVNGVLNNVKVLKGIGYGCEEEVKKILLKAGKWRPGICAGQYFAIEQSISVIFSLKDKKI</sequence>
<dbReference type="PROSITE" id="PS51257">
    <property type="entry name" value="PROKAR_LIPOPROTEIN"/>
    <property type="match status" value="1"/>
</dbReference>
<gene>
    <name evidence="3" type="ORF">D0C36_09915</name>
</gene>
<dbReference type="GO" id="GO:0030288">
    <property type="term" value="C:outer membrane-bounded periplasmic space"/>
    <property type="evidence" value="ECO:0007669"/>
    <property type="project" value="InterPro"/>
</dbReference>
<dbReference type="SUPFAM" id="SSF49464">
    <property type="entry name" value="Carboxypeptidase regulatory domain-like"/>
    <property type="match status" value="1"/>
</dbReference>
<name>A0A372NS30_9SPHI</name>
<dbReference type="PANTHER" id="PTHR33446:SF2">
    <property type="entry name" value="PROTEIN TONB"/>
    <property type="match status" value="1"/>
</dbReference>
<dbReference type="GO" id="GO:0055085">
    <property type="term" value="P:transmembrane transport"/>
    <property type="evidence" value="ECO:0007669"/>
    <property type="project" value="InterPro"/>
</dbReference>
<keyword evidence="1" id="KW-0732">Signal</keyword>
<evidence type="ECO:0000313" key="4">
    <source>
        <dbReference type="Proteomes" id="UP000264217"/>
    </source>
</evidence>
<dbReference type="GO" id="GO:0031992">
    <property type="term" value="F:energy transducer activity"/>
    <property type="evidence" value="ECO:0007669"/>
    <property type="project" value="InterPro"/>
</dbReference>
<dbReference type="InterPro" id="IPR037682">
    <property type="entry name" value="TonB_C"/>
</dbReference>
<feature type="signal peptide" evidence="1">
    <location>
        <begin position="1"/>
        <end position="21"/>
    </location>
</feature>
<dbReference type="PANTHER" id="PTHR33446">
    <property type="entry name" value="PROTEIN TONB-RELATED"/>
    <property type="match status" value="1"/>
</dbReference>
<feature type="domain" description="TonB C-terminal" evidence="2">
    <location>
        <begin position="161"/>
        <end position="255"/>
    </location>
</feature>
<dbReference type="PRINTS" id="PR01374">
    <property type="entry name" value="TONBPROTEIN"/>
</dbReference>
<dbReference type="EMBL" id="QWDC01000002">
    <property type="protein sequence ID" value="RFZ91764.1"/>
    <property type="molecule type" value="Genomic_DNA"/>
</dbReference>
<dbReference type="InterPro" id="IPR003538">
    <property type="entry name" value="TonB"/>
</dbReference>
<dbReference type="InterPro" id="IPR051045">
    <property type="entry name" value="TonB-dependent_transducer"/>
</dbReference>
<feature type="chain" id="PRO_5016969020" description="TonB C-terminal domain-containing protein" evidence="1">
    <location>
        <begin position="22"/>
        <end position="255"/>
    </location>
</feature>
<proteinExistence type="predicted"/>
<evidence type="ECO:0000313" key="3">
    <source>
        <dbReference type="EMBL" id="RFZ91764.1"/>
    </source>
</evidence>
<organism evidence="3 4">
    <name type="scientific">Mucilaginibacter conchicola</name>
    <dbReference type="NCBI Taxonomy" id="2303333"/>
    <lineage>
        <taxon>Bacteria</taxon>
        <taxon>Pseudomonadati</taxon>
        <taxon>Bacteroidota</taxon>
        <taxon>Sphingobacteriia</taxon>
        <taxon>Sphingobacteriales</taxon>
        <taxon>Sphingobacteriaceae</taxon>
        <taxon>Mucilaginibacter</taxon>
    </lineage>
</organism>
<evidence type="ECO:0000259" key="2">
    <source>
        <dbReference type="PROSITE" id="PS52015"/>
    </source>
</evidence>
<dbReference type="GO" id="GO:0098797">
    <property type="term" value="C:plasma membrane protein complex"/>
    <property type="evidence" value="ECO:0007669"/>
    <property type="project" value="TreeGrafter"/>
</dbReference>